<feature type="region of interest" description="Disordered" evidence="1">
    <location>
        <begin position="1"/>
        <end position="74"/>
    </location>
</feature>
<dbReference type="InterPro" id="IPR043151">
    <property type="entry name" value="BAH_sf"/>
</dbReference>
<feature type="region of interest" description="Disordered" evidence="1">
    <location>
        <begin position="344"/>
        <end position="393"/>
    </location>
</feature>
<reference evidence="3 4" key="1">
    <citation type="submission" date="2019-01" db="EMBL/GenBank/DDBJ databases">
        <authorList>
            <person name="Ferrante I. M."/>
        </authorList>
    </citation>
    <scope>NUCLEOTIDE SEQUENCE [LARGE SCALE GENOMIC DNA]</scope>
    <source>
        <strain evidence="3 4">B856</strain>
    </source>
</reference>
<dbReference type="PANTHER" id="PTHR10865">
    <property type="entry name" value="METASTASIS-ASSOCIATED PROTEIN AND MESODERM INDUCTION EARLY RESPONSE PROTEIN"/>
    <property type="match status" value="1"/>
</dbReference>
<dbReference type="EMBL" id="CAACVS010000647">
    <property type="protein sequence ID" value="VEU44490.1"/>
    <property type="molecule type" value="Genomic_DNA"/>
</dbReference>
<accession>A0A448ZR17</accession>
<name>A0A448ZR17_9STRA</name>
<feature type="compositionally biased region" description="Low complexity" evidence="1">
    <location>
        <begin position="366"/>
        <end position="375"/>
    </location>
</feature>
<organism evidence="3 4">
    <name type="scientific">Pseudo-nitzschia multistriata</name>
    <dbReference type="NCBI Taxonomy" id="183589"/>
    <lineage>
        <taxon>Eukaryota</taxon>
        <taxon>Sar</taxon>
        <taxon>Stramenopiles</taxon>
        <taxon>Ochrophyta</taxon>
        <taxon>Bacillariophyta</taxon>
        <taxon>Bacillariophyceae</taxon>
        <taxon>Bacillariophycidae</taxon>
        <taxon>Bacillariales</taxon>
        <taxon>Bacillariaceae</taxon>
        <taxon>Pseudo-nitzschia</taxon>
    </lineage>
</organism>
<feature type="compositionally biased region" description="Basic residues" evidence="1">
    <location>
        <begin position="1"/>
        <end position="10"/>
    </location>
</feature>
<protein>
    <recommendedName>
        <fullName evidence="2">BAH domain-containing protein</fullName>
    </recommendedName>
</protein>
<dbReference type="GO" id="GO:0003682">
    <property type="term" value="F:chromatin binding"/>
    <property type="evidence" value="ECO:0007669"/>
    <property type="project" value="InterPro"/>
</dbReference>
<proteinExistence type="predicted"/>
<evidence type="ECO:0000256" key="1">
    <source>
        <dbReference type="SAM" id="MobiDB-lite"/>
    </source>
</evidence>
<dbReference type="PANTHER" id="PTHR10865:SF28">
    <property type="entry name" value="ELM2 DOMAIN-CONTAINING PROTEIN"/>
    <property type="match status" value="1"/>
</dbReference>
<feature type="region of interest" description="Disordered" evidence="1">
    <location>
        <begin position="97"/>
        <end position="210"/>
    </location>
</feature>
<dbReference type="GO" id="GO:0003714">
    <property type="term" value="F:transcription corepressor activity"/>
    <property type="evidence" value="ECO:0007669"/>
    <property type="project" value="TreeGrafter"/>
</dbReference>
<evidence type="ECO:0000313" key="4">
    <source>
        <dbReference type="Proteomes" id="UP000291116"/>
    </source>
</evidence>
<dbReference type="GO" id="GO:0005654">
    <property type="term" value="C:nucleoplasm"/>
    <property type="evidence" value="ECO:0007669"/>
    <property type="project" value="TreeGrafter"/>
</dbReference>
<dbReference type="AlphaFoldDB" id="A0A448ZR17"/>
<keyword evidence="4" id="KW-1185">Reference proteome</keyword>
<dbReference type="InterPro" id="IPR001025">
    <property type="entry name" value="BAH_dom"/>
</dbReference>
<sequence>MSNKRKRQSRRSSASSSSSVSSSSTAGADCPSAAAGAGPRSGFSGFWSDAELEAGARGDQEESGSGKGGEKADTDYEGFYLTIGDVVYEIGVGDAVAMRSPGGRAGDADAEGAAGNDRDERRRRRLKRMAEEEAAAGGNTGASTSANPNPAGKGLPPSDADYEADATTGGAGGYYRPGEKEGTAKGTEAKANSRPSGPGPKAPPPAKAGDGLMLARVERVWKETGRRGRVLFRARWFLSRGDVDALPLGDIEQGPIGSAKRFANAITGHDLVLSDQCDDNHLTTICGLVQVLYRNPASKEKMPTTILPTTYLCRYSLRIDDGHRVVILPYTGLEDAWSEMTPDALDAKKRPAGQVDSDRDDEDGEPGYPSGSPEGKYLQSSGHGGSDGNKRRRVGDFAADEGIDEGTTEQRDIQVGSNYQVGVPPFVPNDPTVVVASRNPVRLWKPGAIGQKGQDDYIERASRILTPYLREHHLTQEEPYAPLPTERMEELAKSMDWRRLPTLSSVSTFSSLATQRVDALREVDIDALLRNLHVSNYSVDAAIAAIEASPRDYIAAWSPHEKARFNAGFRRYSGSLRAIYKGMGDKALPEVIDYHYRFKIPDQFRRFQERKREQAVRMLECIETRRNSNAPIVVSKSILVGPQGGGAEEHHRDGRGDWMKAGSSSFNVSVEERRVKAKELLLDVEANLGTETMLKVFGVLKNADETTLVQCKTKLLDIFRGHKEFQTRFLEFLPQQMRL</sequence>
<feature type="compositionally biased region" description="Pro residues" evidence="1">
    <location>
        <begin position="197"/>
        <end position="206"/>
    </location>
</feature>
<feature type="compositionally biased region" description="Low complexity" evidence="1">
    <location>
        <begin position="11"/>
        <end position="46"/>
    </location>
</feature>
<dbReference type="GO" id="GO:0000122">
    <property type="term" value="P:negative regulation of transcription by RNA polymerase II"/>
    <property type="evidence" value="ECO:0007669"/>
    <property type="project" value="TreeGrafter"/>
</dbReference>
<dbReference type="InterPro" id="IPR040138">
    <property type="entry name" value="MIER/MTA"/>
</dbReference>
<feature type="domain" description="BAH" evidence="2">
    <location>
        <begin position="192"/>
        <end position="328"/>
    </location>
</feature>
<feature type="compositionally biased region" description="Low complexity" evidence="1">
    <location>
        <begin position="135"/>
        <end position="147"/>
    </location>
</feature>
<dbReference type="Gene3D" id="2.30.30.490">
    <property type="match status" value="1"/>
</dbReference>
<dbReference type="GO" id="GO:0042826">
    <property type="term" value="F:histone deacetylase binding"/>
    <property type="evidence" value="ECO:0007669"/>
    <property type="project" value="TreeGrafter"/>
</dbReference>
<evidence type="ECO:0000313" key="3">
    <source>
        <dbReference type="EMBL" id="VEU44490.1"/>
    </source>
</evidence>
<evidence type="ECO:0000259" key="2">
    <source>
        <dbReference type="PROSITE" id="PS51038"/>
    </source>
</evidence>
<dbReference type="PROSITE" id="PS51038">
    <property type="entry name" value="BAH"/>
    <property type="match status" value="1"/>
</dbReference>
<gene>
    <name evidence="3" type="ORF">PSNMU_V1.4_AUG-EV-PASAV3_0116460</name>
</gene>
<dbReference type="OrthoDB" id="45238at2759"/>
<dbReference type="Proteomes" id="UP000291116">
    <property type="component" value="Unassembled WGS sequence"/>
</dbReference>